<dbReference type="OrthoDB" id="9800369at2"/>
<sequence length="97" mass="10907">MSDVNEINDLIHAKVRLGIMSLLMTYEECDFSLLKKSLAITDGNLGSHLKKLEDANYVTINKKFVSNKPKTIIKISKTGADAYKEYIKIIESIINSD</sequence>
<dbReference type="PANTHER" id="PTHR37318:SF1">
    <property type="entry name" value="BSL7504 PROTEIN"/>
    <property type="match status" value="1"/>
</dbReference>
<dbReference type="Pfam" id="PF13601">
    <property type="entry name" value="HTH_34"/>
    <property type="match status" value="1"/>
</dbReference>
<gene>
    <name evidence="2" type="ORF">D7Z54_28760</name>
</gene>
<dbReference type="Proteomes" id="UP000275076">
    <property type="component" value="Unassembled WGS sequence"/>
</dbReference>
<organism evidence="2 3">
    <name type="scientific">Salibacterium salarium</name>
    <dbReference type="NCBI Taxonomy" id="284579"/>
    <lineage>
        <taxon>Bacteria</taxon>
        <taxon>Bacillati</taxon>
        <taxon>Bacillota</taxon>
        <taxon>Bacilli</taxon>
        <taxon>Bacillales</taxon>
        <taxon>Bacillaceae</taxon>
    </lineage>
</organism>
<dbReference type="InterPro" id="IPR036388">
    <property type="entry name" value="WH-like_DNA-bd_sf"/>
</dbReference>
<proteinExistence type="predicted"/>
<keyword evidence="3" id="KW-1185">Reference proteome</keyword>
<reference evidence="2 3" key="1">
    <citation type="submission" date="2018-10" db="EMBL/GenBank/DDBJ databases">
        <title>Draft genome sequence of Bacillus salarius IM0101, isolated from a hypersaline soil in Inner Mongolia, China.</title>
        <authorList>
            <person name="Yamprayoonswat W."/>
            <person name="Boonvisut S."/>
            <person name="Jumpathong W."/>
            <person name="Sittihan S."/>
            <person name="Ruangsuj P."/>
            <person name="Wanthongcharoen S."/>
            <person name="Thongpramul N."/>
            <person name="Pimmason S."/>
            <person name="Yu B."/>
            <person name="Yasawong M."/>
        </authorList>
    </citation>
    <scope>NUCLEOTIDE SEQUENCE [LARGE SCALE GENOMIC DNA]</scope>
    <source>
        <strain evidence="2 3">IM0101</strain>
    </source>
</reference>
<comment type="caution">
    <text evidence="2">The sequence shown here is derived from an EMBL/GenBank/DDBJ whole genome shotgun (WGS) entry which is preliminary data.</text>
</comment>
<dbReference type="InterPro" id="IPR027395">
    <property type="entry name" value="WH_DNA-bd_dom"/>
</dbReference>
<dbReference type="Gene3D" id="1.10.10.10">
    <property type="entry name" value="Winged helix-like DNA-binding domain superfamily/Winged helix DNA-binding domain"/>
    <property type="match status" value="1"/>
</dbReference>
<dbReference type="RefSeq" id="WP_125561643.1">
    <property type="nucleotide sequence ID" value="NZ_RBVX01000047.1"/>
</dbReference>
<dbReference type="InterPro" id="IPR036390">
    <property type="entry name" value="WH_DNA-bd_sf"/>
</dbReference>
<feature type="domain" description="Winged helix DNA-binding" evidence="1">
    <location>
        <begin position="15"/>
        <end position="94"/>
    </location>
</feature>
<dbReference type="PANTHER" id="PTHR37318">
    <property type="entry name" value="BSL7504 PROTEIN"/>
    <property type="match status" value="1"/>
</dbReference>
<evidence type="ECO:0000259" key="1">
    <source>
        <dbReference type="Pfam" id="PF13601"/>
    </source>
</evidence>
<name>A0A3R9WN09_9BACI</name>
<dbReference type="SUPFAM" id="SSF46785">
    <property type="entry name" value="Winged helix' DNA-binding domain"/>
    <property type="match status" value="1"/>
</dbReference>
<protein>
    <submittedName>
        <fullName evidence="2">ArsR family transcriptional regulator</fullName>
    </submittedName>
</protein>
<dbReference type="EMBL" id="RBVX01000047">
    <property type="protein sequence ID" value="RSL29931.1"/>
    <property type="molecule type" value="Genomic_DNA"/>
</dbReference>
<evidence type="ECO:0000313" key="2">
    <source>
        <dbReference type="EMBL" id="RSL29931.1"/>
    </source>
</evidence>
<accession>A0A3R9WN09</accession>
<evidence type="ECO:0000313" key="3">
    <source>
        <dbReference type="Proteomes" id="UP000275076"/>
    </source>
</evidence>
<dbReference type="AlphaFoldDB" id="A0A3R9WN09"/>